<dbReference type="InterPro" id="IPR027417">
    <property type="entry name" value="P-loop_NTPase"/>
</dbReference>
<feature type="repeat" description="WD" evidence="3">
    <location>
        <begin position="1061"/>
        <end position="1095"/>
    </location>
</feature>
<evidence type="ECO:0000313" key="6">
    <source>
        <dbReference type="Proteomes" id="UP000224080"/>
    </source>
</evidence>
<dbReference type="SUPFAM" id="SSF52540">
    <property type="entry name" value="P-loop containing nucleoside triphosphate hydrolases"/>
    <property type="match status" value="1"/>
</dbReference>
<dbReference type="EMBL" id="PDNC01000159">
    <property type="protein sequence ID" value="PGG96906.1"/>
    <property type="molecule type" value="Genomic_DNA"/>
</dbReference>
<name>A0A2B7WJX8_9EURO</name>
<evidence type="ECO:0000313" key="5">
    <source>
        <dbReference type="EMBL" id="PGG96906.1"/>
    </source>
</evidence>
<feature type="domain" description="NACHT" evidence="4">
    <location>
        <begin position="205"/>
        <end position="354"/>
    </location>
</feature>
<dbReference type="PROSITE" id="PS50082">
    <property type="entry name" value="WD_REPEATS_2"/>
    <property type="match status" value="1"/>
</dbReference>
<keyword evidence="1 3" id="KW-0853">WD repeat</keyword>
<evidence type="ECO:0000256" key="1">
    <source>
        <dbReference type="ARBA" id="ARBA00022574"/>
    </source>
</evidence>
<dbReference type="InterPro" id="IPR019775">
    <property type="entry name" value="WD40_repeat_CS"/>
</dbReference>
<dbReference type="InterPro" id="IPR015943">
    <property type="entry name" value="WD40/YVTN_repeat-like_dom_sf"/>
</dbReference>
<dbReference type="InterPro" id="IPR011047">
    <property type="entry name" value="Quinoprotein_ADH-like_sf"/>
</dbReference>
<dbReference type="Pfam" id="PF24883">
    <property type="entry name" value="NPHP3_N"/>
    <property type="match status" value="1"/>
</dbReference>
<dbReference type="InterPro" id="IPR011044">
    <property type="entry name" value="Quino_amine_DH_bsu"/>
</dbReference>
<dbReference type="Gene3D" id="3.40.50.300">
    <property type="entry name" value="P-loop containing nucleotide triphosphate hydrolases"/>
    <property type="match status" value="1"/>
</dbReference>
<accession>A0A2B7WJX8</accession>
<dbReference type="SUPFAM" id="SSF50969">
    <property type="entry name" value="YVTN repeat-like/Quinoprotein amine dehydrogenase"/>
    <property type="match status" value="1"/>
</dbReference>
<gene>
    <name evidence="5" type="ORF">GX51_07598</name>
</gene>
<proteinExistence type="predicted"/>
<sequence>MEVVGAIANIVALVEVTAKIAAGCLKYINAVRAASADKLLLEKEISSLLDILDDVKQLLNSPNSSKLSSSQKLYNAVVDCHSQLSELEAKVKPKKPRKIAGFIKTRSALKWPFESKEFEKRLQNMERCRNTILFALQIDQTVAILSIVENQDHATLSTVLSHLPSAEGASFDSHANEGDPKCHPDTRTEILQQVFNWATDQQSQAIFWLNGMAGTGKSTISRTVAQTFAGKGFLGASFFFKRGEGDRGHAAKFFTTIIAQMVSKFPMLLEHVKKAIEADPDLVKKALTEQFEKLILEPLLGLTGQLLAAPYLAIVIDALDECEREQDINAILRLLARTKTIQSINLRIFVTSRPELPIRLGFKGMSGDVHRDMVLNDIPRPAIAHDISVFLKHELSKVKDDHNQSLSTSNSLLPADWPGQHRLDVLVDMALPLFIFAATMCRFVGDPRFHPEKRLEVVLKYRTAAQTSKFDKTYLPVLDQLLTDLDEDEKEVMLADFEEVVGSIIILVEPLSTNSLENLLGLEKPEVDRRLKMLHSVLNVPSNQDSPVRLLHLSFRDFLIDTEKRGKSPFFLDEMNQHKRVVSRCLALLSRPGVLKTNICDIEAPGTFRMDIDSKTIDMCFPSEVKYACRHWVYHLEHSGNRIRDGDQVDSFLQEHFIHWLEGLALLGGISEAIPMIKTLLNLATPGESDALALFLNDARRFVLRNRQIINTAPLQVYSSALAFAPENSVIKRQFKDHVPSWIRRVSGLLTDWGDSLQTIDSNTGYISKILFSSDNKLLAAETEEAVVLWDAETGEQRQKFQRPSSGIVRYDFAFARHGDLLAVGSPSSIQIIKPSTGLLLHELFVPHKKQLHEISAPNKERSVAILFSPNDKVLASVSQHTIRLWDPDLGKLLQTIETSDEPLHNGLCFSGDSRYLAFTPREREVEVWDIREKRQLRTFTGHKHIVRHFSFTHNGDILSMSEDVINIWNPSTEKALHSFEDHGSLATVAAFSASRKLFAYSSPGCILIRESSSGEVLRKLTAEYHRSKMAFAENDRLLVVASSSIIIIQDLGSDSVRHVLTGHKDIVTSIALSGDTKLLGSGSMDYTVKLWDLNIAQPPEVTDTFPILSIAVSNDGKLFAASQYDDGVAVCDNLFNLKLFVDGSGFSHLVFSEDNRFLTTLSKGDKAVTRTDLSNGKTELLLDLSHLSTPYGLNMSYVFSKGGKAFALDDADRTIYLYNLEKKTAQPLHEPRTGTPRKFSDDGTLLASSTYRSGSQYNVIALHDVATGNHLRDIETRCDLSNGTIAFSKDNKFLVIRDPDSVGLWDIATGAEVGKVEASTGFWEIGGSPEDFSSVEIESGLLRIPNITTVKQPASERQPVLKLFFQDEWVICNGKRFLWVPPEYCPDNHMPRMEFRNNTFLWGNHLGVVIFVEIECP</sequence>
<dbReference type="InterPro" id="IPR050349">
    <property type="entry name" value="WD_LIS1/nudF_dynein_reg"/>
</dbReference>
<dbReference type="OrthoDB" id="4185255at2759"/>
<dbReference type="InterPro" id="IPR001680">
    <property type="entry name" value="WD40_rpt"/>
</dbReference>
<dbReference type="PROSITE" id="PS50837">
    <property type="entry name" value="NACHT"/>
    <property type="match status" value="1"/>
</dbReference>
<keyword evidence="6" id="KW-1185">Reference proteome</keyword>
<dbReference type="CDD" id="cd00200">
    <property type="entry name" value="WD40"/>
    <property type="match status" value="1"/>
</dbReference>
<evidence type="ECO:0000256" key="2">
    <source>
        <dbReference type="ARBA" id="ARBA00022737"/>
    </source>
</evidence>
<dbReference type="PANTHER" id="PTHR44129">
    <property type="entry name" value="WD REPEAT-CONTAINING PROTEIN POP1"/>
    <property type="match status" value="1"/>
</dbReference>
<reference evidence="5 6" key="1">
    <citation type="submission" date="2017-10" db="EMBL/GenBank/DDBJ databases">
        <title>Comparative genomics in systemic dimorphic fungi from Ajellomycetaceae.</title>
        <authorList>
            <person name="Munoz J.F."/>
            <person name="Mcewen J.G."/>
            <person name="Clay O.K."/>
            <person name="Cuomo C.A."/>
        </authorList>
    </citation>
    <scope>NUCLEOTIDE SEQUENCE [LARGE SCALE GENOMIC DNA]</scope>
    <source>
        <strain evidence="5 6">UAMH130</strain>
    </source>
</reference>
<dbReference type="Proteomes" id="UP000224080">
    <property type="component" value="Unassembled WGS sequence"/>
</dbReference>
<dbReference type="Gene3D" id="2.130.10.10">
    <property type="entry name" value="YVTN repeat-like/Quinoprotein amine dehydrogenase"/>
    <property type="match status" value="3"/>
</dbReference>
<dbReference type="InterPro" id="IPR007111">
    <property type="entry name" value="NACHT_NTPase"/>
</dbReference>
<evidence type="ECO:0000259" key="4">
    <source>
        <dbReference type="PROSITE" id="PS50837"/>
    </source>
</evidence>
<dbReference type="PROSITE" id="PS00678">
    <property type="entry name" value="WD_REPEATS_1"/>
    <property type="match status" value="1"/>
</dbReference>
<protein>
    <recommendedName>
        <fullName evidence="4">NACHT domain-containing protein</fullName>
    </recommendedName>
</protein>
<dbReference type="InterPro" id="IPR056884">
    <property type="entry name" value="NPHP3-like_N"/>
</dbReference>
<dbReference type="Pfam" id="PF00400">
    <property type="entry name" value="WD40"/>
    <property type="match status" value="2"/>
</dbReference>
<dbReference type="STRING" id="2060905.A0A2B7WJX8"/>
<dbReference type="PROSITE" id="PS50294">
    <property type="entry name" value="WD_REPEATS_REGION"/>
    <property type="match status" value="1"/>
</dbReference>
<evidence type="ECO:0000256" key="3">
    <source>
        <dbReference type="PROSITE-ProRule" id="PRU00221"/>
    </source>
</evidence>
<dbReference type="SMART" id="SM00320">
    <property type="entry name" value="WD40"/>
    <property type="match status" value="8"/>
</dbReference>
<dbReference type="SUPFAM" id="SSF50998">
    <property type="entry name" value="Quinoprotein alcohol dehydrogenase-like"/>
    <property type="match status" value="1"/>
</dbReference>
<organism evidence="5 6">
    <name type="scientific">Blastomyces parvus</name>
    <dbReference type="NCBI Taxonomy" id="2060905"/>
    <lineage>
        <taxon>Eukaryota</taxon>
        <taxon>Fungi</taxon>
        <taxon>Dikarya</taxon>
        <taxon>Ascomycota</taxon>
        <taxon>Pezizomycotina</taxon>
        <taxon>Eurotiomycetes</taxon>
        <taxon>Eurotiomycetidae</taxon>
        <taxon>Onygenales</taxon>
        <taxon>Ajellomycetaceae</taxon>
        <taxon>Blastomyces</taxon>
    </lineage>
</organism>
<keyword evidence="2" id="KW-0677">Repeat</keyword>
<comment type="caution">
    <text evidence="5">The sequence shown here is derived from an EMBL/GenBank/DDBJ whole genome shotgun (WGS) entry which is preliminary data.</text>
</comment>